<organism evidence="1 2">
    <name type="scientific">Candidatus Epulonipiscium fishelsonii</name>
    <dbReference type="NCBI Taxonomy" id="77094"/>
    <lineage>
        <taxon>Bacteria</taxon>
        <taxon>Bacillati</taxon>
        <taxon>Bacillota</taxon>
        <taxon>Clostridia</taxon>
        <taxon>Lachnospirales</taxon>
        <taxon>Lachnospiraceae</taxon>
        <taxon>Candidatus Epulonipiscium</taxon>
    </lineage>
</organism>
<reference evidence="1" key="1">
    <citation type="submission" date="2016-08" db="EMBL/GenBank/DDBJ databases">
        <authorList>
            <person name="Ngugi D.K."/>
            <person name="Miyake S."/>
            <person name="Stingl U."/>
        </authorList>
    </citation>
    <scope>NUCLEOTIDE SEQUENCE</scope>
    <source>
        <strain evidence="1">SCG-B11WGA-EpuloA1</strain>
    </source>
</reference>
<name>A0ACC8X7K4_9FIRM</name>
<proteinExistence type="predicted"/>
<dbReference type="EMBL" id="LJDB01000102">
    <property type="protein sequence ID" value="ONI37889.1"/>
    <property type="molecule type" value="Genomic_DNA"/>
</dbReference>
<gene>
    <name evidence="1" type="ORF">AN396_12085</name>
</gene>
<keyword evidence="2" id="KW-1185">Reference proteome</keyword>
<accession>A0ACC8X7K4</accession>
<sequence>MDKDTNKIADHNNIVNPFDNINIDSDTMANYWLMFTICVVIFKHMDFNVLEYLGIEYLVVLIVFYLFWKYYYENYNTQSLKV</sequence>
<dbReference type="Proteomes" id="UP000188605">
    <property type="component" value="Unassembled WGS sequence"/>
</dbReference>
<evidence type="ECO:0000313" key="1">
    <source>
        <dbReference type="EMBL" id="ONI37889.1"/>
    </source>
</evidence>
<comment type="caution">
    <text evidence="1">The sequence shown here is derived from an EMBL/GenBank/DDBJ whole genome shotgun (WGS) entry which is preliminary data.</text>
</comment>
<evidence type="ECO:0000313" key="2">
    <source>
        <dbReference type="Proteomes" id="UP000188605"/>
    </source>
</evidence>
<protein>
    <submittedName>
        <fullName evidence="1">Uncharacterized protein</fullName>
    </submittedName>
</protein>